<dbReference type="PROSITE" id="PS51545">
    <property type="entry name" value="PIK_HELICAL"/>
    <property type="match status" value="1"/>
</dbReference>
<dbReference type="InterPro" id="IPR042236">
    <property type="entry name" value="PI3K_accessory_sf"/>
</dbReference>
<evidence type="ECO:0000313" key="9">
    <source>
        <dbReference type="Proteomes" id="UP000236319"/>
    </source>
</evidence>
<organism evidence="8 9">
    <name type="scientific">Babesia ovata</name>
    <dbReference type="NCBI Taxonomy" id="189622"/>
    <lineage>
        <taxon>Eukaryota</taxon>
        <taxon>Sar</taxon>
        <taxon>Alveolata</taxon>
        <taxon>Apicomplexa</taxon>
        <taxon>Aconoidasida</taxon>
        <taxon>Piroplasmida</taxon>
        <taxon>Babesiidae</taxon>
        <taxon>Babesia</taxon>
    </lineage>
</organism>
<dbReference type="PROSITE" id="PS00915">
    <property type="entry name" value="PI3_4_KINASE_1"/>
    <property type="match status" value="1"/>
</dbReference>
<dbReference type="GO" id="GO:0046854">
    <property type="term" value="P:phosphatidylinositol phosphate biosynthetic process"/>
    <property type="evidence" value="ECO:0007669"/>
    <property type="project" value="InterPro"/>
</dbReference>
<dbReference type="CDD" id="cd05168">
    <property type="entry name" value="PI4Kc_III_beta"/>
    <property type="match status" value="1"/>
</dbReference>
<keyword evidence="9" id="KW-1185">Reference proteome</keyword>
<dbReference type="Pfam" id="PF00454">
    <property type="entry name" value="PI3_PI4_kinase"/>
    <property type="match status" value="1"/>
</dbReference>
<evidence type="ECO:0000259" key="7">
    <source>
        <dbReference type="PROSITE" id="PS51545"/>
    </source>
</evidence>
<feature type="compositionally biased region" description="Basic and acidic residues" evidence="5">
    <location>
        <begin position="1"/>
        <end position="11"/>
    </location>
</feature>
<dbReference type="PANTHER" id="PTHR10048:SF22">
    <property type="entry name" value="PHOSPHATIDYLINOSITOL 4-KINASE BETA"/>
    <property type="match status" value="1"/>
</dbReference>
<feature type="compositionally biased region" description="Basic and acidic residues" evidence="5">
    <location>
        <begin position="604"/>
        <end position="621"/>
    </location>
</feature>
<feature type="compositionally biased region" description="Acidic residues" evidence="5">
    <location>
        <begin position="139"/>
        <end position="148"/>
    </location>
</feature>
<evidence type="ECO:0000256" key="4">
    <source>
        <dbReference type="ARBA" id="ARBA00022777"/>
    </source>
</evidence>
<dbReference type="PROSITE" id="PS50290">
    <property type="entry name" value="PI3_4_KINASE_3"/>
    <property type="match status" value="1"/>
</dbReference>
<dbReference type="GeneID" id="39874209"/>
<dbReference type="PROSITE" id="PS00916">
    <property type="entry name" value="PI3_4_KINASE_2"/>
    <property type="match status" value="1"/>
</dbReference>
<dbReference type="OrthoDB" id="10264149at2759"/>
<dbReference type="GO" id="GO:0005737">
    <property type="term" value="C:cytoplasm"/>
    <property type="evidence" value="ECO:0007669"/>
    <property type="project" value="TreeGrafter"/>
</dbReference>
<dbReference type="Gene3D" id="3.30.1010.10">
    <property type="entry name" value="Phosphatidylinositol 3-kinase Catalytic Subunit, Chain A, domain 4"/>
    <property type="match status" value="1"/>
</dbReference>
<evidence type="ECO:0000256" key="2">
    <source>
        <dbReference type="ARBA" id="ARBA00012169"/>
    </source>
</evidence>
<dbReference type="SMART" id="SM00146">
    <property type="entry name" value="PI3Kc"/>
    <property type="match status" value="1"/>
</dbReference>
<feature type="compositionally biased region" description="Polar residues" evidence="5">
    <location>
        <begin position="658"/>
        <end position="678"/>
    </location>
</feature>
<dbReference type="RefSeq" id="XP_028866682.1">
    <property type="nucleotide sequence ID" value="XM_029010849.1"/>
</dbReference>
<evidence type="ECO:0000256" key="1">
    <source>
        <dbReference type="ARBA" id="ARBA00001686"/>
    </source>
</evidence>
<accession>A0A2H6KBV1</accession>
<dbReference type="GO" id="GO:0016020">
    <property type="term" value="C:membrane"/>
    <property type="evidence" value="ECO:0007669"/>
    <property type="project" value="TreeGrafter"/>
</dbReference>
<dbReference type="InterPro" id="IPR049160">
    <property type="entry name" value="PI4KB-PIK1_PIK"/>
</dbReference>
<feature type="domain" description="PI3K/PI4K catalytic" evidence="6">
    <location>
        <begin position="1218"/>
        <end position="1480"/>
    </location>
</feature>
<comment type="caution">
    <text evidence="8">The sequence shown here is derived from an EMBL/GenBank/DDBJ whole genome shotgun (WGS) entry which is preliminary data.</text>
</comment>
<name>A0A2H6KBV1_9APIC</name>
<dbReference type="Gene3D" id="1.25.40.70">
    <property type="entry name" value="Phosphatidylinositol 3-kinase, accessory domain (PIK)"/>
    <property type="match status" value="1"/>
</dbReference>
<feature type="compositionally biased region" description="Polar residues" evidence="5">
    <location>
        <begin position="403"/>
        <end position="415"/>
    </location>
</feature>
<protein>
    <recommendedName>
        <fullName evidence="2">1-phosphatidylinositol 4-kinase</fullName>
        <ecNumber evidence="2">2.7.1.67</ecNumber>
    </recommendedName>
</protein>
<dbReference type="Proteomes" id="UP000236319">
    <property type="component" value="Unassembled WGS sequence"/>
</dbReference>
<dbReference type="InterPro" id="IPR015433">
    <property type="entry name" value="PI3/4_kinase"/>
</dbReference>
<keyword evidence="3" id="KW-0808">Transferase</keyword>
<feature type="compositionally biased region" description="Basic and acidic residues" evidence="5">
    <location>
        <begin position="533"/>
        <end position="562"/>
    </location>
</feature>
<evidence type="ECO:0000256" key="3">
    <source>
        <dbReference type="ARBA" id="ARBA00022679"/>
    </source>
</evidence>
<feature type="compositionally biased region" description="Polar residues" evidence="5">
    <location>
        <begin position="28"/>
        <end position="53"/>
    </location>
</feature>
<evidence type="ECO:0000259" key="6">
    <source>
        <dbReference type="PROSITE" id="PS50290"/>
    </source>
</evidence>
<evidence type="ECO:0000256" key="5">
    <source>
        <dbReference type="SAM" id="MobiDB-lite"/>
    </source>
</evidence>
<dbReference type="InterPro" id="IPR000403">
    <property type="entry name" value="PI3/4_kinase_cat_dom"/>
</dbReference>
<feature type="region of interest" description="Disordered" evidence="5">
    <location>
        <begin position="317"/>
        <end position="712"/>
    </location>
</feature>
<dbReference type="GO" id="GO:0048015">
    <property type="term" value="P:phosphatidylinositol-mediated signaling"/>
    <property type="evidence" value="ECO:0007669"/>
    <property type="project" value="TreeGrafter"/>
</dbReference>
<feature type="compositionally biased region" description="Basic and acidic residues" evidence="5">
    <location>
        <begin position="207"/>
        <end position="217"/>
    </location>
</feature>
<evidence type="ECO:0000313" key="8">
    <source>
        <dbReference type="EMBL" id="GBE60439.1"/>
    </source>
</evidence>
<dbReference type="Gene3D" id="1.10.1070.11">
    <property type="entry name" value="Phosphatidylinositol 3-/4-kinase, catalytic domain"/>
    <property type="match status" value="1"/>
</dbReference>
<dbReference type="EC" id="2.7.1.67" evidence="2"/>
<feature type="compositionally biased region" description="Acidic residues" evidence="5">
    <location>
        <begin position="218"/>
        <end position="234"/>
    </location>
</feature>
<dbReference type="SUPFAM" id="SSF48371">
    <property type="entry name" value="ARM repeat"/>
    <property type="match status" value="1"/>
</dbReference>
<dbReference type="InterPro" id="IPR018936">
    <property type="entry name" value="PI3/4_kinase_CS"/>
</dbReference>
<dbReference type="PANTHER" id="PTHR10048">
    <property type="entry name" value="PHOSPHATIDYLINOSITOL KINASE"/>
    <property type="match status" value="1"/>
</dbReference>
<proteinExistence type="predicted"/>
<dbReference type="InterPro" id="IPR001263">
    <property type="entry name" value="PI3K_accessory_dom"/>
</dbReference>
<dbReference type="InterPro" id="IPR036940">
    <property type="entry name" value="PI3/4_kinase_cat_sf"/>
</dbReference>
<reference evidence="8 9" key="1">
    <citation type="journal article" date="2017" name="BMC Genomics">
        <title>Whole-genome assembly of Babesia ovata and comparative genomics between closely related pathogens.</title>
        <authorList>
            <person name="Yamagishi J."/>
            <person name="Asada M."/>
            <person name="Hakimi H."/>
            <person name="Tanaka T.Q."/>
            <person name="Sugimoto C."/>
            <person name="Kawazu S."/>
        </authorList>
    </citation>
    <scope>NUCLEOTIDE SEQUENCE [LARGE SCALE GENOMIC DNA]</scope>
    <source>
        <strain evidence="8 9">Miyake</strain>
    </source>
</reference>
<dbReference type="SUPFAM" id="SSF56112">
    <property type="entry name" value="Protein kinase-like (PK-like)"/>
    <property type="match status" value="1"/>
</dbReference>
<dbReference type="Pfam" id="PF21245">
    <property type="entry name" value="PI4KB-PIK1_PIK"/>
    <property type="match status" value="1"/>
</dbReference>
<keyword evidence="4 8" id="KW-0418">Kinase</keyword>
<dbReference type="EMBL" id="BDSA01000002">
    <property type="protein sequence ID" value="GBE60439.1"/>
    <property type="molecule type" value="Genomic_DNA"/>
</dbReference>
<feature type="compositionally biased region" description="Basic and acidic residues" evidence="5">
    <location>
        <begin position="241"/>
        <end position="252"/>
    </location>
</feature>
<dbReference type="InterPro" id="IPR016024">
    <property type="entry name" value="ARM-type_fold"/>
</dbReference>
<dbReference type="FunFam" id="1.10.1070.11:FF:000016">
    <property type="entry name" value="PIK1p Phosphatidylinositol 4-kinase"/>
    <property type="match status" value="1"/>
</dbReference>
<feature type="compositionally biased region" description="Basic and acidic residues" evidence="5">
    <location>
        <begin position="150"/>
        <end position="162"/>
    </location>
</feature>
<feature type="compositionally biased region" description="Basic and acidic residues" evidence="5">
    <location>
        <begin position="632"/>
        <end position="642"/>
    </location>
</feature>
<dbReference type="GO" id="GO:0004430">
    <property type="term" value="F:1-phosphatidylinositol 4-kinase activity"/>
    <property type="evidence" value="ECO:0007669"/>
    <property type="project" value="UniProtKB-EC"/>
</dbReference>
<comment type="catalytic activity">
    <reaction evidence="1">
        <text>a 1,2-diacyl-sn-glycero-3-phospho-(1D-myo-inositol) + ATP = a 1,2-diacyl-sn-glycero-3-phospho-(1D-myo-inositol 4-phosphate) + ADP + H(+)</text>
        <dbReference type="Rhea" id="RHEA:19877"/>
        <dbReference type="ChEBI" id="CHEBI:15378"/>
        <dbReference type="ChEBI" id="CHEBI:30616"/>
        <dbReference type="ChEBI" id="CHEBI:57880"/>
        <dbReference type="ChEBI" id="CHEBI:58178"/>
        <dbReference type="ChEBI" id="CHEBI:456216"/>
        <dbReference type="EC" id="2.7.1.67"/>
    </reaction>
</comment>
<feature type="compositionally biased region" description="Basic and acidic residues" evidence="5">
    <location>
        <begin position="81"/>
        <end position="91"/>
    </location>
</feature>
<sequence length="1495" mass="168435">MVENSQTHDGETVEVFASLTEAADTEPGLSSNGYETSIKNPQQNAEPTPNMDSENSEPKDLQVEDGSMYAAPDSPTGVEQSSDRFREEEHGINAGVEDGSVEVSHRDDSIEPVEDEAIKPYQDDSENPEFESTPRTEEDANIDTDSFDVSDIKESHDVQPLHEDDEPEPVETLDANLDATQSDTLSEPGVMEDQNLEEPAYQPDAMESEHAEGRNVDEALDTYEERGYDDEEDNSGSYGGEQHHMLDREEKFSNLPSDVEQSDTVFERESSNPPGEVEQSNTGVEHTIAATEGQSGAYIDYEPSRSPSIVEELEIVTEDTTRNATGGMDDLEIDNEGLKASNDIEQPDSDIQNSMEPRNEKLDDESEPEHKAADEMEQVDDGVGYAKATSEVEQSDAKIENAYSRTSSVADQLDNNVEYGDSKSPSVVEQSGAEIRDDASESSSDMEQSDTESEKERSRVSSDVAGPVTLGSGEYELDFDDQQSPSTYNEEQLLHERERLSYMGDEGEDSYTERSVAVSSKDQSPADMLEMSGRQHGDTDDDMYVRDEDQQEHSEKDAESPRSDQTITPRKLDDTDDVMYGDQPANSESSDDDQSDKSTNSVREAYHHKFEADKGDSDDSRYSPNISDSEEDFRADTPRPEKSTQSGSPETDGRESRGSMQSDEPSGSETSKNSTANSEAGGETSAKLYNVSKKSSRRRSEKITPGTSENPLDITDLIVDSGSLLQLYQNDYFDAYMHMHHLYYRKEAGVHEYLVNLLYSKRTDNEVMFYLPQLCQLSISKYGKSSLHRFLLDKASTSMHFALKLSWFYQAIISDQASKIGHLAQKMTQETEMAVVNSKLISPVSTCLPPTEDRELNLCSKGLLIRRVIIRAIRAGHDSGFNTSTAVEDLERPRLPPQLNNSELVLTCSTSKAKFHTPYAKIGNPLELDMHPYVDCPDSMQFELERLMLKQRRLDYFNMLSNFVKLCMDISKLLTTVSKRDARQPLLALFAKSMNEWMLMQRCTVAAYEESFAYKGLSLPMRKMGRDNRTGIPFQFLRIVEEETKIFLSKKRAPFVFYFEIANLDEDVRQISRSDDRNAITDATFRDLGVYVAIVKDLVSSGLLDVADVSCIQNPLDCIRYTMGMLPPDVLKRYEERKMEFKNGSMDSWRGGDDEDASFLISSVHEMSLGATDEYGENSARGEQSPARSSSVMETKYPLINKMSAREAKAVIFPELLEDKKKRIRQYSPYGKLETWNVRAVIIKGGDDLRQEYMVNQLLTLFQQIFANAQLPLWLRPIEILVTGPNCGIIEFLHDTCSVDVVKRKFNVESIAKAFERIFADNIFEARKNFIESHAAYSVVSYLLQIRDRHNGNILLDSEGHVIHIDYGFCLSNTPGNISFETSPFKLTKEYVDVMGGDTADNFEYFKTLVIRGLLESRKYMDRIVLLVEMMTGAYKMPCFAAGTAYTMDMLRERFMLNLSEDVCIDRIMAMIDESLNNFTTIQYDNFQRLTNGIK</sequence>
<gene>
    <name evidence="8" type="ORF">BOVATA_019320</name>
</gene>
<dbReference type="VEuPathDB" id="PiroplasmaDB:BOVATA_019320"/>
<dbReference type="InterPro" id="IPR011009">
    <property type="entry name" value="Kinase-like_dom_sf"/>
</dbReference>
<feature type="domain" description="PIK helical" evidence="7">
    <location>
        <begin position="634"/>
        <end position="834"/>
    </location>
</feature>
<dbReference type="InterPro" id="IPR057754">
    <property type="entry name" value="PI4-kinase_beta/PIK1_cat"/>
</dbReference>
<feature type="region of interest" description="Disordered" evidence="5">
    <location>
        <begin position="1"/>
        <end position="287"/>
    </location>
</feature>